<dbReference type="AlphaFoldDB" id="A0A089RLN2"/>
<dbReference type="EMBL" id="CP009451">
    <property type="protein sequence ID" value="AIR07330.1"/>
    <property type="molecule type" value="Genomic_DNA"/>
</dbReference>
<keyword evidence="2" id="KW-1185">Reference proteome</keyword>
<proteinExistence type="predicted"/>
<dbReference type="KEGG" id="cnt:JT31_22755"/>
<gene>
    <name evidence="1" type="ORF">JT31_22755</name>
</gene>
<dbReference type="Proteomes" id="UP000029481">
    <property type="component" value="Chromosome"/>
</dbReference>
<reference evidence="1 2" key="1">
    <citation type="submission" date="2014-09" db="EMBL/GenBank/DDBJ databases">
        <title>Cedecea neteri SSMD04 Genome Sequencing.</title>
        <authorList>
            <person name="Tan J.-Y."/>
        </authorList>
    </citation>
    <scope>NUCLEOTIDE SEQUENCE [LARGE SCALE GENOMIC DNA]</scope>
    <source>
        <strain evidence="1 2">SSMD04</strain>
    </source>
</reference>
<sequence length="87" mass="9910">MLPCDYTSCAFPAFIDNFCLLIEQHIKTISNSPRAGKLDDDHKTDKLSFFLARLACGAGNHINKTHIMEGYFVQHPQIKEIALFNHF</sequence>
<organism evidence="1 2">
    <name type="scientific">Cedecea neteri</name>
    <dbReference type="NCBI Taxonomy" id="158822"/>
    <lineage>
        <taxon>Bacteria</taxon>
        <taxon>Pseudomonadati</taxon>
        <taxon>Pseudomonadota</taxon>
        <taxon>Gammaproteobacteria</taxon>
        <taxon>Enterobacterales</taxon>
        <taxon>Enterobacteriaceae</taxon>
        <taxon>Cedecea</taxon>
    </lineage>
</organism>
<evidence type="ECO:0000313" key="1">
    <source>
        <dbReference type="EMBL" id="AIR07330.1"/>
    </source>
</evidence>
<accession>A0A089RLN2</accession>
<evidence type="ECO:0000313" key="2">
    <source>
        <dbReference type="Proteomes" id="UP000029481"/>
    </source>
</evidence>
<protein>
    <submittedName>
        <fullName evidence="1">Uncharacterized protein</fullName>
    </submittedName>
</protein>
<name>A0A089RLN2_9ENTR</name>